<evidence type="ECO:0000313" key="5">
    <source>
        <dbReference type="EMBL" id="OUC95454.1"/>
    </source>
</evidence>
<dbReference type="GO" id="GO:0016755">
    <property type="term" value="F:aminoacyltransferase activity"/>
    <property type="evidence" value="ECO:0007669"/>
    <property type="project" value="InterPro"/>
</dbReference>
<keyword evidence="6" id="KW-1185">Reference proteome</keyword>
<evidence type="ECO:0000256" key="3">
    <source>
        <dbReference type="ARBA" id="ARBA00030771"/>
    </source>
</evidence>
<keyword evidence="2" id="KW-0808">Transferase</keyword>
<dbReference type="AlphaFoldDB" id="A0A243RMI8"/>
<dbReference type="EMBL" id="NGFN01000299">
    <property type="protein sequence ID" value="OUC95454.1"/>
    <property type="molecule type" value="Genomic_DNA"/>
</dbReference>
<dbReference type="Gene3D" id="3.40.50.11710">
    <property type="entry name" value="Cyclodipeptide synthase"/>
    <property type="match status" value="1"/>
</dbReference>
<dbReference type="NCBIfam" id="TIGR04539">
    <property type="entry name" value="tRNA_cyclodipep"/>
    <property type="match status" value="1"/>
</dbReference>
<accession>A0A243RMI8</accession>
<dbReference type="InterPro" id="IPR038622">
    <property type="entry name" value="CDPS_sf"/>
</dbReference>
<comment type="similarity">
    <text evidence="1">Belongs to the CDPS family.</text>
</comment>
<comment type="caution">
    <text evidence="5">The sequence shown here is derived from an EMBL/GenBank/DDBJ whole genome shotgun (WGS) entry which is preliminary data.</text>
</comment>
<name>A0A243RMI8_9ACTN</name>
<dbReference type="InterPro" id="IPR030903">
    <property type="entry name" value="CDPS"/>
</dbReference>
<organism evidence="5 6">
    <name type="scientific">Streptomyces swartbergensis</name>
    <dbReference type="NCBI Taxonomy" id="487165"/>
    <lineage>
        <taxon>Bacteria</taxon>
        <taxon>Bacillati</taxon>
        <taxon>Actinomycetota</taxon>
        <taxon>Actinomycetes</taxon>
        <taxon>Kitasatosporales</taxon>
        <taxon>Streptomycetaceae</taxon>
        <taxon>Streptomyces</taxon>
    </lineage>
</organism>
<feature type="compositionally biased region" description="Basic residues" evidence="4">
    <location>
        <begin position="16"/>
        <end position="26"/>
    </location>
</feature>
<proteinExistence type="inferred from homology"/>
<sequence length="245" mass="26873">MGPLQGDPPACFPHARPFHQPRRPRARPGSFAVRARLRKGKAPRFPPALSPAAGRPLSTGRVPQSSSPGGISVSAAGLPAWDQSTAATYLAQGRPEREAYRKARADMRQMASRIRRARDAAGNLELWVSEFGRWSGHPEYQRARAYARQALDDPAYRALYRQGTREALAARMPAGWEPTEAQIDTGLVHTDKALPFVLNAVGILNTSQAVTAYSKPSAHFQYFFTEGGTHRAFPGQGYIGLRARE</sequence>
<evidence type="ECO:0000313" key="6">
    <source>
        <dbReference type="Proteomes" id="UP000195105"/>
    </source>
</evidence>
<evidence type="ECO:0000256" key="4">
    <source>
        <dbReference type="SAM" id="MobiDB-lite"/>
    </source>
</evidence>
<reference evidence="5 6" key="1">
    <citation type="submission" date="2017-05" db="EMBL/GenBank/DDBJ databases">
        <title>Biotechnological potential of actinobacteria isolated from South African environments.</title>
        <authorList>
            <person name="Le Roes-Hill M."/>
            <person name="Prins A."/>
            <person name="Durrell K.A."/>
        </authorList>
    </citation>
    <scope>NUCLEOTIDE SEQUENCE [LARGE SCALE GENOMIC DNA]</scope>
    <source>
        <strain evidence="5 6">HMC13</strain>
    </source>
</reference>
<gene>
    <name evidence="5" type="ORF">CA983_33390</name>
</gene>
<dbReference type="Proteomes" id="UP000195105">
    <property type="component" value="Unassembled WGS sequence"/>
</dbReference>
<dbReference type="Pfam" id="PF16715">
    <property type="entry name" value="CDPS"/>
    <property type="match status" value="1"/>
</dbReference>
<evidence type="ECO:0000256" key="2">
    <source>
        <dbReference type="ARBA" id="ARBA00022679"/>
    </source>
</evidence>
<feature type="region of interest" description="Disordered" evidence="4">
    <location>
        <begin position="1"/>
        <end position="69"/>
    </location>
</feature>
<protein>
    <recommendedName>
        <fullName evidence="3">Cyclodipeptide synthase</fullName>
    </recommendedName>
</protein>
<evidence type="ECO:0000256" key="1">
    <source>
        <dbReference type="ARBA" id="ARBA00006034"/>
    </source>
</evidence>